<evidence type="ECO:0000256" key="1">
    <source>
        <dbReference type="ARBA" id="ARBA00004123"/>
    </source>
</evidence>
<dbReference type="InterPro" id="IPR009057">
    <property type="entry name" value="Homeodomain-like_sf"/>
</dbReference>
<evidence type="ECO:0000259" key="9">
    <source>
        <dbReference type="PROSITE" id="PS51294"/>
    </source>
</evidence>
<dbReference type="SMART" id="SM00717">
    <property type="entry name" value="SANT"/>
    <property type="match status" value="2"/>
</dbReference>
<feature type="compositionally biased region" description="Basic and acidic residues" evidence="7">
    <location>
        <begin position="365"/>
        <end position="388"/>
    </location>
</feature>
<dbReference type="EMBL" id="CM010628">
    <property type="protein sequence ID" value="RID78131.1"/>
    <property type="molecule type" value="Genomic_DNA"/>
</dbReference>
<evidence type="ECO:0000256" key="5">
    <source>
        <dbReference type="ARBA" id="ARBA00023163"/>
    </source>
</evidence>
<dbReference type="PROSITE" id="PS51294">
    <property type="entry name" value="HTH_MYB"/>
    <property type="match status" value="2"/>
</dbReference>
<dbReference type="Pfam" id="PF13921">
    <property type="entry name" value="Myb_DNA-bind_6"/>
    <property type="match status" value="1"/>
</dbReference>
<keyword evidence="3" id="KW-0805">Transcription regulation</keyword>
<feature type="domain" description="HTH myb-type" evidence="9">
    <location>
        <begin position="216"/>
        <end position="271"/>
    </location>
</feature>
<dbReference type="PROSITE" id="PS50090">
    <property type="entry name" value="MYB_LIKE"/>
    <property type="match status" value="2"/>
</dbReference>
<dbReference type="GO" id="GO:0005634">
    <property type="term" value="C:nucleus"/>
    <property type="evidence" value="ECO:0007669"/>
    <property type="project" value="UniProtKB-SubCell"/>
</dbReference>
<dbReference type="CDD" id="cd00167">
    <property type="entry name" value="SANT"/>
    <property type="match status" value="2"/>
</dbReference>
<evidence type="ECO:0000256" key="4">
    <source>
        <dbReference type="ARBA" id="ARBA00023125"/>
    </source>
</evidence>
<dbReference type="AlphaFoldDB" id="A0A398AKA5"/>
<dbReference type="InterPro" id="IPR050560">
    <property type="entry name" value="MYB_TF"/>
</dbReference>
<gene>
    <name evidence="10" type="ORF">BRARA_A00985</name>
</gene>
<dbReference type="GO" id="GO:0003677">
    <property type="term" value="F:DNA binding"/>
    <property type="evidence" value="ECO:0007669"/>
    <property type="project" value="UniProtKB-KW"/>
</dbReference>
<reference evidence="10 11" key="1">
    <citation type="submission" date="2018-06" db="EMBL/GenBank/DDBJ databases">
        <title>WGS assembly of Brassica rapa FPsc.</title>
        <authorList>
            <person name="Bowman J."/>
            <person name="Kohchi T."/>
            <person name="Yamato K."/>
            <person name="Jenkins J."/>
            <person name="Shu S."/>
            <person name="Ishizaki K."/>
            <person name="Yamaoka S."/>
            <person name="Nishihama R."/>
            <person name="Nakamura Y."/>
            <person name="Berger F."/>
            <person name="Adam C."/>
            <person name="Aki S."/>
            <person name="Althoff F."/>
            <person name="Araki T."/>
            <person name="Arteaga-Vazquez M."/>
            <person name="Balasubrmanian S."/>
            <person name="Bauer D."/>
            <person name="Boehm C."/>
            <person name="Briginshaw L."/>
            <person name="Caballero-Perez J."/>
            <person name="Catarino B."/>
            <person name="Chen F."/>
            <person name="Chiyoda S."/>
            <person name="Chovatia M."/>
            <person name="Davies K."/>
            <person name="Delmans M."/>
            <person name="Demura T."/>
            <person name="Dierschke T."/>
            <person name="Dolan L."/>
            <person name="Dorantes-Acosta A."/>
            <person name="Eklund D."/>
            <person name="Florent S."/>
            <person name="Flores-Sandoval E."/>
            <person name="Fujiyama A."/>
            <person name="Fukuzawa H."/>
            <person name="Galik B."/>
            <person name="Grimanelli D."/>
            <person name="Grimwood J."/>
            <person name="Grossniklaus U."/>
            <person name="Hamada T."/>
            <person name="Haseloff J."/>
            <person name="Hetherington A."/>
            <person name="Higo A."/>
            <person name="Hirakawa Y."/>
            <person name="Hundley H."/>
            <person name="Ikeda Y."/>
            <person name="Inoue K."/>
            <person name="Inoue S."/>
            <person name="Ishida S."/>
            <person name="Jia Q."/>
            <person name="Kakita M."/>
            <person name="Kanazawa T."/>
            <person name="Kawai Y."/>
            <person name="Kawashima T."/>
            <person name="Kennedy M."/>
            <person name="Kinose K."/>
            <person name="Kinoshita T."/>
            <person name="Kohara Y."/>
            <person name="Koide E."/>
            <person name="Komatsu K."/>
            <person name="Kopischke S."/>
            <person name="Kubo M."/>
            <person name="Kyozuka J."/>
            <person name="Lagercrantz U."/>
            <person name="Lin S."/>
            <person name="Lindquist E."/>
            <person name="Lipzen A."/>
            <person name="Lu C."/>
            <person name="Luna E."/>
            <person name="Martienssen R."/>
            <person name="Minamino N."/>
            <person name="Mizutani M."/>
            <person name="Mizutani M."/>
            <person name="Mochizuki N."/>
            <person name="Monte I."/>
            <person name="Mosher R."/>
            <person name="Nagasaki H."/>
            <person name="Nakagami H."/>
            <person name="Naramoto S."/>
            <person name="Nishitani K."/>
            <person name="Ohtani M."/>
            <person name="Okamoto T."/>
            <person name="Okumura M."/>
            <person name="Phillips J."/>
            <person name="Pollak B."/>
            <person name="Reinders A."/>
            <person name="Roevekamp M."/>
            <person name="Sano R."/>
            <person name="Sawa S."/>
            <person name="Schmid M."/>
            <person name="Shirakawa M."/>
            <person name="Solano R."/>
            <person name="Spunde A."/>
            <person name="Suetsugu N."/>
            <person name="Sugano S."/>
            <person name="Sugiyama A."/>
            <person name="Sun R."/>
            <person name="Suzuki Y."/>
            <person name="Takenaka M."/>
            <person name="Takezawa D."/>
            <person name="Tomogane H."/>
            <person name="Tsuzuki M."/>
            <person name="Ueda T."/>
            <person name="Umeda M."/>
            <person name="Ward J."/>
            <person name="Watanabe Y."/>
            <person name="Yazaki K."/>
            <person name="Yokoyama R."/>
            <person name="Yoshitake Y."/>
            <person name="Yotsui I."/>
            <person name="Zachgo S."/>
            <person name="Schmutz J."/>
        </authorList>
    </citation>
    <scope>NUCLEOTIDE SEQUENCE [LARGE SCALE GENOMIC DNA]</scope>
    <source>
        <strain evidence="11">cv. B-3</strain>
    </source>
</reference>
<feature type="compositionally biased region" description="Basic residues" evidence="7">
    <location>
        <begin position="58"/>
        <end position="68"/>
    </location>
</feature>
<keyword evidence="5" id="KW-0804">Transcription</keyword>
<dbReference type="PANTHER" id="PTHR45614:SF285">
    <property type="entry name" value="TRANSCRIPTION FACTOR MYB98"/>
    <property type="match status" value="1"/>
</dbReference>
<dbReference type="Proteomes" id="UP000264353">
    <property type="component" value="Chromosome A1"/>
</dbReference>
<organism evidence="10 11">
    <name type="scientific">Brassica campestris</name>
    <name type="common">Field mustard</name>
    <dbReference type="NCBI Taxonomy" id="3711"/>
    <lineage>
        <taxon>Eukaryota</taxon>
        <taxon>Viridiplantae</taxon>
        <taxon>Streptophyta</taxon>
        <taxon>Embryophyta</taxon>
        <taxon>Tracheophyta</taxon>
        <taxon>Spermatophyta</taxon>
        <taxon>Magnoliopsida</taxon>
        <taxon>eudicotyledons</taxon>
        <taxon>Gunneridae</taxon>
        <taxon>Pentapetalae</taxon>
        <taxon>rosids</taxon>
        <taxon>malvids</taxon>
        <taxon>Brassicales</taxon>
        <taxon>Brassicaceae</taxon>
        <taxon>Brassiceae</taxon>
        <taxon>Brassica</taxon>
    </lineage>
</organism>
<keyword evidence="6" id="KW-0539">Nucleus</keyword>
<evidence type="ECO:0000259" key="8">
    <source>
        <dbReference type="PROSITE" id="PS50090"/>
    </source>
</evidence>
<feature type="domain" description="Myb-like" evidence="8">
    <location>
        <begin position="216"/>
        <end position="267"/>
    </location>
</feature>
<dbReference type="Gene3D" id="1.10.10.60">
    <property type="entry name" value="Homeodomain-like"/>
    <property type="match status" value="2"/>
</dbReference>
<evidence type="ECO:0000256" key="6">
    <source>
        <dbReference type="ARBA" id="ARBA00023242"/>
    </source>
</evidence>
<evidence type="ECO:0000256" key="3">
    <source>
        <dbReference type="ARBA" id="ARBA00023015"/>
    </source>
</evidence>
<keyword evidence="4" id="KW-0238">DNA-binding</keyword>
<dbReference type="FunFam" id="1.10.10.60:FF:000010">
    <property type="entry name" value="Transcriptional activator Myb isoform A"/>
    <property type="match status" value="1"/>
</dbReference>
<evidence type="ECO:0000313" key="10">
    <source>
        <dbReference type="EMBL" id="RID78131.1"/>
    </source>
</evidence>
<dbReference type="PANTHER" id="PTHR45614">
    <property type="entry name" value="MYB PROTEIN-RELATED"/>
    <property type="match status" value="1"/>
</dbReference>
<protein>
    <submittedName>
        <fullName evidence="10">Uncharacterized protein</fullName>
    </submittedName>
</protein>
<feature type="region of interest" description="Disordered" evidence="7">
    <location>
        <begin position="54"/>
        <end position="76"/>
    </location>
</feature>
<name>A0A398AKA5_BRACM</name>
<keyword evidence="2" id="KW-0677">Repeat</keyword>
<dbReference type="SUPFAM" id="SSF46689">
    <property type="entry name" value="Homeodomain-like"/>
    <property type="match status" value="1"/>
</dbReference>
<evidence type="ECO:0000256" key="7">
    <source>
        <dbReference type="SAM" id="MobiDB-lite"/>
    </source>
</evidence>
<proteinExistence type="predicted"/>
<feature type="domain" description="Myb-like" evidence="8">
    <location>
        <begin position="268"/>
        <end position="318"/>
    </location>
</feature>
<dbReference type="InterPro" id="IPR017930">
    <property type="entry name" value="Myb_dom"/>
</dbReference>
<evidence type="ECO:0000313" key="11">
    <source>
        <dbReference type="Proteomes" id="UP000264353"/>
    </source>
</evidence>
<evidence type="ECO:0000256" key="2">
    <source>
        <dbReference type="ARBA" id="ARBA00022737"/>
    </source>
</evidence>
<dbReference type="InterPro" id="IPR001005">
    <property type="entry name" value="SANT/Myb"/>
</dbReference>
<sequence>MENYVDESGFAPLNQTIFTRDQEHMKEEDFPFEVVDQSKPTSFLQDFHHLDHDNQFDHHHHHHHHHQYHGSTSSNPLFGIQTTSSCANNNPYQHCSYQENMVDFYETKPQVMNHHFQAAENPYFTRNHHQEINLVDDHDHMNLEQNNMMMMRMIPFDYPPTETINKPMNFVMPDEVSCVSADNNSYRAMSFNKTKPFLTRKLSSSSSSSSWKGKKKTTLVKGQWTAEEDRILIQLVEKYGLRKWSHIAQVLSGRIGKQCRERWHNHLRPDIKKETWSEEEDRVLIEFHKEIGNKWAEIAKRLPGRTENSIKNHWNATKRRQFSKRKCRSKYPRPSLLQDYIKSLDVGVLSSSSVPARGRRKESSKKKDVVAVEEKKKEKEKEKEKEDEFYGQDRIVPECVFTDDFGFNEKLLEEGCSIDSLLDDLPQPDIDAFVHGI</sequence>
<accession>A0A398AKA5</accession>
<dbReference type="FunFam" id="1.10.10.60:FF:000381">
    <property type="entry name" value="Transcription factor MYB119"/>
    <property type="match status" value="1"/>
</dbReference>
<comment type="subcellular location">
    <subcellularLocation>
        <location evidence="1">Nucleus</location>
    </subcellularLocation>
</comment>
<feature type="domain" description="HTH myb-type" evidence="9">
    <location>
        <begin position="272"/>
        <end position="322"/>
    </location>
</feature>
<feature type="region of interest" description="Disordered" evidence="7">
    <location>
        <begin position="355"/>
        <end position="389"/>
    </location>
</feature>